<name>A0ABX0Z2C1_9ACTN</name>
<dbReference type="GO" id="GO:0005524">
    <property type="term" value="F:ATP binding"/>
    <property type="evidence" value="ECO:0007669"/>
    <property type="project" value="UniProtKB-KW"/>
</dbReference>
<dbReference type="SUPFAM" id="SSF52540">
    <property type="entry name" value="P-loop containing nucleoside triphosphate hydrolases"/>
    <property type="match status" value="1"/>
</dbReference>
<keyword evidence="1" id="KW-0067">ATP-binding</keyword>
<comment type="caution">
    <text evidence="1">The sequence shown here is derived from an EMBL/GenBank/DDBJ whole genome shotgun (WGS) entry which is preliminary data.</text>
</comment>
<dbReference type="Proteomes" id="UP000783871">
    <property type="component" value="Unassembled WGS sequence"/>
</dbReference>
<evidence type="ECO:0000313" key="2">
    <source>
        <dbReference type="Proteomes" id="UP000783871"/>
    </source>
</evidence>
<accession>A0ABX0Z2C1</accession>
<proteinExistence type="predicted"/>
<protein>
    <submittedName>
        <fullName evidence="1">ATP-binding protein</fullName>
    </submittedName>
</protein>
<dbReference type="RefSeq" id="WP_168000332.1">
    <property type="nucleotide sequence ID" value="NZ_JAATEO010000006.1"/>
</dbReference>
<reference evidence="1 2" key="1">
    <citation type="submission" date="2020-03" db="EMBL/GenBank/DDBJ databases">
        <title>WGS of actinomycetes isolated from Thailand.</title>
        <authorList>
            <person name="Thawai C."/>
        </authorList>
    </citation>
    <scope>NUCLEOTIDE SEQUENCE [LARGE SCALE GENOMIC DNA]</scope>
    <source>
        <strain evidence="1 2">HSS6-12</strain>
    </source>
</reference>
<keyword evidence="1" id="KW-0547">Nucleotide-binding</keyword>
<dbReference type="InterPro" id="IPR027417">
    <property type="entry name" value="P-loop_NTPase"/>
</dbReference>
<dbReference type="EMBL" id="JAATEO010000006">
    <property type="protein sequence ID" value="NJP31937.1"/>
    <property type="molecule type" value="Genomic_DNA"/>
</dbReference>
<gene>
    <name evidence="1" type="ORF">HCJ94_08060</name>
</gene>
<sequence length="650" mass="71367">MEVLIGRRAELDLFRSALTAGAGARTIHFVHGPGGIGKSALLRGFAEVARQAQRPVLEIDGRTAPCTPAAFSVVAGVGDPSTVLLLDSFERCHRLEDWFWENFLPRLPARTVLAVASRTPPDPRWSLDPGWSRLLNVITLGELEPESAVEVLRAHGSPDSRAAGTGNPFLLTTAGEADEDTLLRHLTGDVPSGRHRAALEVCAHARATSEPLLRAALGTDGAEVFSWLRAQPYIKAGPGGLVPHEAVRHAVRTGLRRRNPDGFAELHHLIRRHLLARIRTAPATEVPHATGDLLYLYRGDQGTARCGEEFEAELRLIEEMPYQPDYRGDILRLVRMAEGAESASIAGYWLARQPHSFRVHRLRRTGAVVGFSAWLRLEQLGDSGHPDGADVDPVVAAAWRHARMTGPLSLGEHLGIARFSVTESGHRHAAASMTLARWRSVGEMLRARRAPLSYAVVPDRGQDEAPFDDLNLLRLDERPYLGAHGFALFGCDWRVQSAEQWLEVRSKAMLAGAPVPQAPQAPRPGCRDLVVLSRTEFDVAVRDALGRIRHRASLTDNPLQRSRLIRVDGADLTELLTLTAESLREQRGGEARYRALATTYFRRAPTQAAAAARLNLPFGTYRRHLASAVRAVSDCLWRQETQGSGVTHEA</sequence>
<organism evidence="1 2">
    <name type="scientific">Micromonospora thermarum</name>
    <dbReference type="NCBI Taxonomy" id="2720024"/>
    <lineage>
        <taxon>Bacteria</taxon>
        <taxon>Bacillati</taxon>
        <taxon>Actinomycetota</taxon>
        <taxon>Actinomycetes</taxon>
        <taxon>Micromonosporales</taxon>
        <taxon>Micromonosporaceae</taxon>
        <taxon>Micromonospora</taxon>
    </lineage>
</organism>
<keyword evidence="2" id="KW-1185">Reference proteome</keyword>
<evidence type="ECO:0000313" key="1">
    <source>
        <dbReference type="EMBL" id="NJP31937.1"/>
    </source>
</evidence>